<name>A0A1E5UHB6_9FLAO</name>
<keyword evidence="1" id="KW-0812">Transmembrane</keyword>
<evidence type="ECO:0000313" key="3">
    <source>
        <dbReference type="Proteomes" id="UP000095601"/>
    </source>
</evidence>
<feature type="transmembrane region" description="Helical" evidence="1">
    <location>
        <begin position="146"/>
        <end position="176"/>
    </location>
</feature>
<evidence type="ECO:0000313" key="2">
    <source>
        <dbReference type="EMBL" id="OEL12283.1"/>
    </source>
</evidence>
<protein>
    <submittedName>
        <fullName evidence="2">Putative membrane protein</fullName>
    </submittedName>
</protein>
<dbReference type="OrthoDB" id="1221281at2"/>
<comment type="caution">
    <text evidence="2">The sequence shown here is derived from an EMBL/GenBank/DDBJ whole genome shotgun (WGS) entry which is preliminary data.</text>
</comment>
<dbReference type="EMBL" id="MKGI01000009">
    <property type="protein sequence ID" value="OEL12283.1"/>
    <property type="molecule type" value="Genomic_DNA"/>
</dbReference>
<dbReference type="KEGG" id="cnr:EB819_03595"/>
<feature type="transmembrane region" description="Helical" evidence="1">
    <location>
        <begin position="98"/>
        <end position="117"/>
    </location>
</feature>
<dbReference type="AlphaFoldDB" id="A0A1E5UHB6"/>
<accession>A0A1E5UHB6</accession>
<dbReference type="STRING" id="237258.SAMN04489756_11152"/>
<sequence>MRNRTQEQYLKISVFIITLVMIVLRFLLNEKGRVTPDSIRFMRQAHVFPEIDNTTAPLLYPLFIKVFTVFTDEFWSSKIVGILCYLFMVFFARKKKFYWRESLLVGALFSMISLFAATLSETLFLPFLFVFFYVARNVLLEKYSKILSVFLLSLSVILLFNIRYSGLFFIGGLFAFGVLNYKKSFAKIYIISSIIGLAFVAGYKFFFIDVFNQNYVNKFLEIGLKPTSLLVKEFFLAIGTSFNPFIHILNPNGGILNVGILGIGFLNITFFTFIFIKNKLSATEKMMVFLSVFGIICSFLIQYFYQTDALDYRLLAPFTFGIWLIYFKKLHQIFGKLVFAIAFLSLMTGFVFSWLSRGNYLENRKLMKEFLVKENLMDSKIYYYRPIKDENFSSSKISEIISTINPRVYITEKPEDSLKKEVLTKFKIESKVKMNKNKFQ</sequence>
<keyword evidence="1" id="KW-1133">Transmembrane helix</keyword>
<feature type="transmembrane region" description="Helical" evidence="1">
    <location>
        <begin position="188"/>
        <end position="208"/>
    </location>
</feature>
<evidence type="ECO:0000256" key="1">
    <source>
        <dbReference type="SAM" id="Phobius"/>
    </source>
</evidence>
<dbReference type="RefSeq" id="WP_069796868.1">
    <property type="nucleotide sequence ID" value="NZ_CP034157.1"/>
</dbReference>
<feature type="transmembrane region" description="Helical" evidence="1">
    <location>
        <begin position="12"/>
        <end position="28"/>
    </location>
</feature>
<organism evidence="2 3">
    <name type="scientific">Cloacibacterium normanense</name>
    <dbReference type="NCBI Taxonomy" id="237258"/>
    <lineage>
        <taxon>Bacteria</taxon>
        <taxon>Pseudomonadati</taxon>
        <taxon>Bacteroidota</taxon>
        <taxon>Flavobacteriia</taxon>
        <taxon>Flavobacteriales</taxon>
        <taxon>Weeksellaceae</taxon>
    </lineage>
</organism>
<keyword evidence="1" id="KW-0472">Membrane</keyword>
<gene>
    <name evidence="2" type="ORF">BHF72_1256</name>
</gene>
<feature type="transmembrane region" description="Helical" evidence="1">
    <location>
        <begin position="255"/>
        <end position="276"/>
    </location>
</feature>
<feature type="transmembrane region" description="Helical" evidence="1">
    <location>
        <begin position="334"/>
        <end position="355"/>
    </location>
</feature>
<proteinExistence type="predicted"/>
<keyword evidence="3" id="KW-1185">Reference proteome</keyword>
<feature type="transmembrane region" description="Helical" evidence="1">
    <location>
        <begin position="74"/>
        <end position="91"/>
    </location>
</feature>
<feature type="transmembrane region" description="Helical" evidence="1">
    <location>
        <begin position="288"/>
        <end position="305"/>
    </location>
</feature>
<dbReference type="Proteomes" id="UP000095601">
    <property type="component" value="Unassembled WGS sequence"/>
</dbReference>
<reference evidence="2 3" key="1">
    <citation type="submission" date="2016-09" db="EMBL/GenBank/DDBJ databases">
        <authorList>
            <person name="Capua I."/>
            <person name="De Benedictis P."/>
            <person name="Joannis T."/>
            <person name="Lombin L.H."/>
            <person name="Cattoli G."/>
        </authorList>
    </citation>
    <scope>NUCLEOTIDE SEQUENCE [LARGE SCALE GENOMIC DNA]</scope>
    <source>
        <strain evidence="2 3">NRS-1</strain>
    </source>
</reference>